<feature type="domain" description="HTH LytTR-type" evidence="1">
    <location>
        <begin position="51"/>
        <end position="146"/>
    </location>
</feature>
<dbReference type="PROSITE" id="PS50930">
    <property type="entry name" value="HTH_LYTTR"/>
    <property type="match status" value="1"/>
</dbReference>
<reference evidence="2" key="1">
    <citation type="submission" date="2020-10" db="EMBL/GenBank/DDBJ databases">
        <authorList>
            <person name="Gilroy R."/>
        </authorList>
    </citation>
    <scope>NUCLEOTIDE SEQUENCE</scope>
    <source>
        <strain evidence="2">ChiSjej2B20-13462</strain>
    </source>
</reference>
<dbReference type="SMART" id="SM00850">
    <property type="entry name" value="LytTR"/>
    <property type="match status" value="1"/>
</dbReference>
<dbReference type="PANTHER" id="PTHR37299">
    <property type="entry name" value="TRANSCRIPTIONAL REGULATOR-RELATED"/>
    <property type="match status" value="1"/>
</dbReference>
<dbReference type="Proteomes" id="UP000886874">
    <property type="component" value="Unassembled WGS sequence"/>
</dbReference>
<dbReference type="Pfam" id="PF04397">
    <property type="entry name" value="LytTR"/>
    <property type="match status" value="1"/>
</dbReference>
<sequence>MKIILEQGESPELEVVIRGNLSDPQIPQLVALLNRTGGMSKLFLYAEEREYICRAEEIDYFEASGDHVYAHQGKRRLEVRHKLYELAEGLYNKGFVQISKGVVVNSAAVTSVAAEFSGNYVVHLKDQTNLSLSRKYVKQFRKYILEVSK</sequence>
<dbReference type="GO" id="GO:0000156">
    <property type="term" value="F:phosphorelay response regulator activity"/>
    <property type="evidence" value="ECO:0007669"/>
    <property type="project" value="InterPro"/>
</dbReference>
<proteinExistence type="predicted"/>
<dbReference type="EMBL" id="DVFN01000030">
    <property type="protein sequence ID" value="HIQ69108.1"/>
    <property type="molecule type" value="Genomic_DNA"/>
</dbReference>
<name>A0A9D1CNI0_9FIRM</name>
<evidence type="ECO:0000313" key="2">
    <source>
        <dbReference type="EMBL" id="HIQ69108.1"/>
    </source>
</evidence>
<accession>A0A9D1CNI0</accession>
<dbReference type="GO" id="GO:0003677">
    <property type="term" value="F:DNA binding"/>
    <property type="evidence" value="ECO:0007669"/>
    <property type="project" value="InterPro"/>
</dbReference>
<comment type="caution">
    <text evidence="2">The sequence shown here is derived from an EMBL/GenBank/DDBJ whole genome shotgun (WGS) entry which is preliminary data.</text>
</comment>
<dbReference type="InterPro" id="IPR046947">
    <property type="entry name" value="LytR-like"/>
</dbReference>
<protein>
    <submittedName>
        <fullName evidence="2">LytTR family transcriptional regulator</fullName>
    </submittedName>
</protein>
<evidence type="ECO:0000313" key="3">
    <source>
        <dbReference type="Proteomes" id="UP000886874"/>
    </source>
</evidence>
<gene>
    <name evidence="2" type="ORF">IAA67_02090</name>
</gene>
<reference evidence="2" key="2">
    <citation type="journal article" date="2021" name="PeerJ">
        <title>Extensive microbial diversity within the chicken gut microbiome revealed by metagenomics and culture.</title>
        <authorList>
            <person name="Gilroy R."/>
            <person name="Ravi A."/>
            <person name="Getino M."/>
            <person name="Pursley I."/>
            <person name="Horton D.L."/>
            <person name="Alikhan N.F."/>
            <person name="Baker D."/>
            <person name="Gharbi K."/>
            <person name="Hall N."/>
            <person name="Watson M."/>
            <person name="Adriaenssens E.M."/>
            <person name="Foster-Nyarko E."/>
            <person name="Jarju S."/>
            <person name="Secka A."/>
            <person name="Antonio M."/>
            <person name="Oren A."/>
            <person name="Chaudhuri R.R."/>
            <person name="La Ragione R."/>
            <person name="Hildebrand F."/>
            <person name="Pallen M.J."/>
        </authorList>
    </citation>
    <scope>NUCLEOTIDE SEQUENCE</scope>
    <source>
        <strain evidence="2">ChiSjej2B20-13462</strain>
    </source>
</reference>
<evidence type="ECO:0000259" key="1">
    <source>
        <dbReference type="PROSITE" id="PS50930"/>
    </source>
</evidence>
<dbReference type="Gene3D" id="2.40.50.1020">
    <property type="entry name" value="LytTr DNA-binding domain"/>
    <property type="match status" value="1"/>
</dbReference>
<organism evidence="2 3">
    <name type="scientific">Candidatus Avoscillospira stercorigallinarum</name>
    <dbReference type="NCBI Taxonomy" id="2840708"/>
    <lineage>
        <taxon>Bacteria</taxon>
        <taxon>Bacillati</taxon>
        <taxon>Bacillota</taxon>
        <taxon>Clostridia</taxon>
        <taxon>Eubacteriales</taxon>
        <taxon>Oscillospiraceae</taxon>
        <taxon>Oscillospiraceae incertae sedis</taxon>
        <taxon>Candidatus Avoscillospira</taxon>
    </lineage>
</organism>
<dbReference type="PANTHER" id="PTHR37299:SF4">
    <property type="entry name" value="TRANSCRIPTIONAL REGULATOR"/>
    <property type="match status" value="1"/>
</dbReference>
<dbReference type="AlphaFoldDB" id="A0A9D1CNI0"/>
<dbReference type="InterPro" id="IPR007492">
    <property type="entry name" value="LytTR_DNA-bd_dom"/>
</dbReference>